<reference evidence="1 2" key="1">
    <citation type="submission" date="2019-01" db="EMBL/GenBank/DDBJ databases">
        <title>Sequencing of cultivated peanut Arachis hypogaea provides insights into genome evolution and oil improvement.</title>
        <authorList>
            <person name="Chen X."/>
        </authorList>
    </citation>
    <scope>NUCLEOTIDE SEQUENCE [LARGE SCALE GENOMIC DNA]</scope>
    <source>
        <strain evidence="2">cv. Fuhuasheng</strain>
        <tissue evidence="1">Leaves</tissue>
    </source>
</reference>
<keyword evidence="2" id="KW-1185">Reference proteome</keyword>
<dbReference type="Proteomes" id="UP000289738">
    <property type="component" value="Chromosome B05"/>
</dbReference>
<dbReference type="EMBL" id="SDMP01000015">
    <property type="protein sequence ID" value="RYR10832.1"/>
    <property type="molecule type" value="Genomic_DNA"/>
</dbReference>
<evidence type="ECO:0008006" key="3">
    <source>
        <dbReference type="Google" id="ProtNLM"/>
    </source>
</evidence>
<protein>
    <recommendedName>
        <fullName evidence="3">4a-hydroxytetrahydrobiopterin dehydratase</fullName>
    </recommendedName>
</protein>
<comment type="caution">
    <text evidence="1">The sequence shown here is derived from an EMBL/GenBank/DDBJ whole genome shotgun (WGS) entry which is preliminary data.</text>
</comment>
<gene>
    <name evidence="1" type="ORF">Ahy_B05g079307</name>
</gene>
<dbReference type="STRING" id="3818.A0A444Z9H9"/>
<evidence type="ECO:0000313" key="2">
    <source>
        <dbReference type="Proteomes" id="UP000289738"/>
    </source>
</evidence>
<accession>A0A444Z9H9</accession>
<dbReference type="AlphaFoldDB" id="A0A444Z9H9"/>
<organism evidence="1 2">
    <name type="scientific">Arachis hypogaea</name>
    <name type="common">Peanut</name>
    <dbReference type="NCBI Taxonomy" id="3818"/>
    <lineage>
        <taxon>Eukaryota</taxon>
        <taxon>Viridiplantae</taxon>
        <taxon>Streptophyta</taxon>
        <taxon>Embryophyta</taxon>
        <taxon>Tracheophyta</taxon>
        <taxon>Spermatophyta</taxon>
        <taxon>Magnoliopsida</taxon>
        <taxon>eudicotyledons</taxon>
        <taxon>Gunneridae</taxon>
        <taxon>Pentapetalae</taxon>
        <taxon>rosids</taxon>
        <taxon>fabids</taxon>
        <taxon>Fabales</taxon>
        <taxon>Fabaceae</taxon>
        <taxon>Papilionoideae</taxon>
        <taxon>50 kb inversion clade</taxon>
        <taxon>dalbergioids sensu lato</taxon>
        <taxon>Dalbergieae</taxon>
        <taxon>Pterocarpus clade</taxon>
        <taxon>Arachis</taxon>
    </lineage>
</organism>
<evidence type="ECO:0000313" key="1">
    <source>
        <dbReference type="EMBL" id="RYR10832.1"/>
    </source>
</evidence>
<sequence>MTEDAAHTLMPQVFEWNLVKEDGIFQLKRTWKTFTKGLEFFKIEADLAESEVIGREWKKIFGEQFSLTIIRLSGCTATADGGAGGGCNEIDTSERWVLIMLFLTAFNLSST</sequence>
<proteinExistence type="predicted"/>
<name>A0A444Z9H9_ARAHY</name>